<keyword evidence="3" id="KW-1185">Reference proteome</keyword>
<feature type="region of interest" description="Disordered" evidence="1">
    <location>
        <begin position="132"/>
        <end position="192"/>
    </location>
</feature>
<feature type="compositionally biased region" description="Basic and acidic residues" evidence="1">
    <location>
        <begin position="418"/>
        <end position="431"/>
    </location>
</feature>
<dbReference type="Proteomes" id="UP001201980">
    <property type="component" value="Unassembled WGS sequence"/>
</dbReference>
<accession>A0AAD5RIK2</accession>
<feature type="region of interest" description="Disordered" evidence="1">
    <location>
        <begin position="418"/>
        <end position="443"/>
    </location>
</feature>
<dbReference type="AlphaFoldDB" id="A0AAD5RIK2"/>
<sequence>MAIGYQPPQRTAFDFAVQLHQPHPHPQPSVMNTNPEYTHGQYTVDGRQETQHYQHVQRSYEYPQQARCMMPKQSSTMDLPSHDQTMAGSPSPYLTAPSPCLPPITPPAYPFSSPRQTHEAYYQYQNQFQSSLPQPLPLPLPQPQTSYRMGNVYSGQRPSEDTQNGPNKRQKFTPTPPPSASTSPNAMFTHPNNAAMMPKQSLAGPFATASSYGNNYLAPSKPASPALRRSGASNTMAEYPYPSPPVQWSVPPSTSSRDGDDRSPTPQAAYSPQGAPRQPTARPTAFRTRSPAEHQGYPPRLDSRTATRLTSFLDPASNRALSLTCRSLFDSLRPRAGVQKCAFVLNVESKTLLKHNSFGCYACGWSQTAAAFASRAPLAVRAGLFAPGLESEGLDRFPRTEEWIWGGVAPQYGDWRIVDVKHPPEPDDQNKKRGPNNPNNVQKRDFWQRSDINIPFPPDFVPGSGARRRWWPGGKPPSETVILFLRRFCMDCGARAGVHAIKDKITLHGITKSAKGDGSTDKADRWVCGCRKVQKFCSLVCDTCGQSCTFTPPPRSEEDEGFDWPSMS</sequence>
<gene>
    <name evidence="2" type="ORF">MKZ38_007364</name>
</gene>
<protein>
    <submittedName>
        <fullName evidence="2">Uncharacterized protein</fullName>
    </submittedName>
</protein>
<name>A0AAD5RIK2_9PEZI</name>
<feature type="compositionally biased region" description="Low complexity" evidence="1">
    <location>
        <begin position="246"/>
        <end position="256"/>
    </location>
</feature>
<organism evidence="2 3">
    <name type="scientific">Zalerion maritima</name>
    <dbReference type="NCBI Taxonomy" id="339359"/>
    <lineage>
        <taxon>Eukaryota</taxon>
        <taxon>Fungi</taxon>
        <taxon>Dikarya</taxon>
        <taxon>Ascomycota</taxon>
        <taxon>Pezizomycotina</taxon>
        <taxon>Sordariomycetes</taxon>
        <taxon>Lulworthiomycetidae</taxon>
        <taxon>Lulworthiales</taxon>
        <taxon>Lulworthiaceae</taxon>
        <taxon>Zalerion</taxon>
    </lineage>
</organism>
<evidence type="ECO:0000256" key="1">
    <source>
        <dbReference type="SAM" id="MobiDB-lite"/>
    </source>
</evidence>
<dbReference type="EMBL" id="JAKWBI020000470">
    <property type="protein sequence ID" value="KAJ2894639.1"/>
    <property type="molecule type" value="Genomic_DNA"/>
</dbReference>
<feature type="compositionally biased region" description="Polar residues" evidence="1">
    <location>
        <begin position="145"/>
        <end position="167"/>
    </location>
</feature>
<evidence type="ECO:0000313" key="3">
    <source>
        <dbReference type="Proteomes" id="UP001201980"/>
    </source>
</evidence>
<feature type="region of interest" description="Disordered" evidence="1">
    <location>
        <begin position="221"/>
        <end position="304"/>
    </location>
</feature>
<evidence type="ECO:0000313" key="2">
    <source>
        <dbReference type="EMBL" id="KAJ2894639.1"/>
    </source>
</evidence>
<proteinExistence type="predicted"/>
<reference evidence="2" key="1">
    <citation type="submission" date="2022-07" db="EMBL/GenBank/DDBJ databases">
        <title>Draft genome sequence of Zalerion maritima ATCC 34329, a (micro)plastics degrading marine fungus.</title>
        <authorList>
            <person name="Paco A."/>
            <person name="Goncalves M.F.M."/>
            <person name="Rocha-Santos T.A.P."/>
            <person name="Alves A."/>
        </authorList>
    </citation>
    <scope>NUCLEOTIDE SEQUENCE</scope>
    <source>
        <strain evidence="2">ATCC 34329</strain>
    </source>
</reference>
<comment type="caution">
    <text evidence="2">The sequence shown here is derived from an EMBL/GenBank/DDBJ whole genome shotgun (WGS) entry which is preliminary data.</text>
</comment>